<dbReference type="EMBL" id="JBHMDI010000145">
    <property type="protein sequence ID" value="MFB9351944.1"/>
    <property type="molecule type" value="Genomic_DNA"/>
</dbReference>
<proteinExistence type="predicted"/>
<dbReference type="Proteomes" id="UP001589753">
    <property type="component" value="Unassembled WGS sequence"/>
</dbReference>
<accession>A0ABV5LIF0</accession>
<keyword evidence="3" id="KW-1185">Reference proteome</keyword>
<comment type="caution">
    <text evidence="2">The sequence shown here is derived from an EMBL/GenBank/DDBJ whole genome shotgun (WGS) entry which is preliminary data.</text>
</comment>
<evidence type="ECO:0000313" key="2">
    <source>
        <dbReference type="EMBL" id="MFB9351944.1"/>
    </source>
</evidence>
<protein>
    <submittedName>
        <fullName evidence="2">Uncharacterized protein</fullName>
    </submittedName>
</protein>
<feature type="compositionally biased region" description="Basic residues" evidence="1">
    <location>
        <begin position="32"/>
        <end position="41"/>
    </location>
</feature>
<evidence type="ECO:0000256" key="1">
    <source>
        <dbReference type="SAM" id="MobiDB-lite"/>
    </source>
</evidence>
<sequence length="41" mass="4526">MFLAAAVLAALLLRRPYEAKTHDDDHDGIPAVHRRTGAAER</sequence>
<organism evidence="2 3">
    <name type="scientific">Streptomyces heliomycini</name>
    <dbReference type="NCBI Taxonomy" id="284032"/>
    <lineage>
        <taxon>Bacteria</taxon>
        <taxon>Bacillati</taxon>
        <taxon>Actinomycetota</taxon>
        <taxon>Actinomycetes</taxon>
        <taxon>Kitasatosporales</taxon>
        <taxon>Streptomycetaceae</taxon>
        <taxon>Streptomyces</taxon>
    </lineage>
</organism>
<name>A0ABV5LIF0_9ACTN</name>
<reference evidence="2 3" key="1">
    <citation type="submission" date="2024-09" db="EMBL/GenBank/DDBJ databases">
        <authorList>
            <person name="Sun Q."/>
            <person name="Mori K."/>
        </authorList>
    </citation>
    <scope>NUCLEOTIDE SEQUENCE [LARGE SCALE GENOMIC DNA]</scope>
    <source>
        <strain evidence="2 3">JCM 9767</strain>
    </source>
</reference>
<dbReference type="RefSeq" id="WP_380956947.1">
    <property type="nucleotide sequence ID" value="NZ_JBHMDI010000145.1"/>
</dbReference>
<evidence type="ECO:0000313" key="3">
    <source>
        <dbReference type="Proteomes" id="UP001589753"/>
    </source>
</evidence>
<gene>
    <name evidence="2" type="ORF">ACFFUA_31785</name>
</gene>
<feature type="region of interest" description="Disordered" evidence="1">
    <location>
        <begin position="20"/>
        <end position="41"/>
    </location>
</feature>